<dbReference type="EMBL" id="KQ030521">
    <property type="protein sequence ID" value="KJZ74954.1"/>
    <property type="molecule type" value="Genomic_DNA"/>
</dbReference>
<name>A0A0F8A598_9HYPO</name>
<reference evidence="1 2" key="1">
    <citation type="journal article" date="2014" name="Genome Biol. Evol.">
        <title>Comparative genomics and transcriptomics analyses reveal divergent lifestyle features of nematode endoparasitic fungus Hirsutella minnesotensis.</title>
        <authorList>
            <person name="Lai Y."/>
            <person name="Liu K."/>
            <person name="Zhang X."/>
            <person name="Zhang X."/>
            <person name="Li K."/>
            <person name="Wang N."/>
            <person name="Shu C."/>
            <person name="Wu Y."/>
            <person name="Wang C."/>
            <person name="Bushley K.E."/>
            <person name="Xiang M."/>
            <person name="Liu X."/>
        </authorList>
    </citation>
    <scope>NUCLEOTIDE SEQUENCE [LARGE SCALE GENOMIC DNA]</scope>
    <source>
        <strain evidence="1 2">3608</strain>
    </source>
</reference>
<dbReference type="InterPro" id="IPR010323">
    <property type="entry name" value="DUF924"/>
</dbReference>
<dbReference type="AlphaFoldDB" id="A0A0F8A598"/>
<dbReference type="InterPro" id="IPR011990">
    <property type="entry name" value="TPR-like_helical_dom_sf"/>
</dbReference>
<evidence type="ECO:0000313" key="1">
    <source>
        <dbReference type="EMBL" id="KJZ74954.1"/>
    </source>
</evidence>
<dbReference type="Gene3D" id="1.25.40.10">
    <property type="entry name" value="Tetratricopeptide repeat domain"/>
    <property type="match status" value="1"/>
</dbReference>
<dbReference type="OrthoDB" id="414698at2759"/>
<sequence>MASSKLEALVSRARLVEVRDFWFEHLTGPDDLILFKQEHGKRWFFGGQELDRACVERFGPALEAIRDSGVRSGADMLAVARPQDPSEWLGLVLLLDQMPRNCYRGDAAAVAFTIFDPIARGVALAAMQRGVPDEEPATRWRFAYRQWFYLPLMHSEDVATHEVAEQAYERMRRDVSALIDGGDAAPDGSAVGGEDRARAAAVVRANADDARKLVDMQILFEKKHFDIIKRFGRYPHRNKVLGRTSTPEEVEYLENGGETFSQPPADAGDKK</sequence>
<dbReference type="Gene3D" id="1.20.58.320">
    <property type="entry name" value="TPR-like"/>
    <property type="match status" value="1"/>
</dbReference>
<protein>
    <submittedName>
        <fullName evidence="1">Uncharacterized protein</fullName>
    </submittedName>
</protein>
<gene>
    <name evidence="1" type="ORF">HIM_05685</name>
</gene>
<dbReference type="SUPFAM" id="SSF48452">
    <property type="entry name" value="TPR-like"/>
    <property type="match status" value="1"/>
</dbReference>
<accession>A0A0F8A598</accession>
<proteinExistence type="predicted"/>
<organism evidence="1 2">
    <name type="scientific">Hirsutella minnesotensis 3608</name>
    <dbReference type="NCBI Taxonomy" id="1043627"/>
    <lineage>
        <taxon>Eukaryota</taxon>
        <taxon>Fungi</taxon>
        <taxon>Dikarya</taxon>
        <taxon>Ascomycota</taxon>
        <taxon>Pezizomycotina</taxon>
        <taxon>Sordariomycetes</taxon>
        <taxon>Hypocreomycetidae</taxon>
        <taxon>Hypocreales</taxon>
        <taxon>Ophiocordycipitaceae</taxon>
        <taxon>Hirsutella</taxon>
    </lineage>
</organism>
<dbReference type="Pfam" id="PF06041">
    <property type="entry name" value="DUF924"/>
    <property type="match status" value="1"/>
</dbReference>
<dbReference type="Proteomes" id="UP000054481">
    <property type="component" value="Unassembled WGS sequence"/>
</dbReference>
<keyword evidence="2" id="KW-1185">Reference proteome</keyword>
<evidence type="ECO:0000313" key="2">
    <source>
        <dbReference type="Proteomes" id="UP000054481"/>
    </source>
</evidence>